<evidence type="ECO:0000256" key="2">
    <source>
        <dbReference type="SAM" id="Phobius"/>
    </source>
</evidence>
<keyword evidence="2" id="KW-1133">Transmembrane helix</keyword>
<dbReference type="Pfam" id="PF05593">
    <property type="entry name" value="RHS_repeat"/>
    <property type="match status" value="1"/>
</dbReference>
<dbReference type="RefSeq" id="WP_239093240.1">
    <property type="nucleotide sequence ID" value="NZ_BOOZ01000061.1"/>
</dbReference>
<comment type="caution">
    <text evidence="3">The sequence shown here is derived from an EMBL/GenBank/DDBJ whole genome shotgun (WGS) entry which is preliminary data.</text>
</comment>
<evidence type="ECO:0008006" key="5">
    <source>
        <dbReference type="Google" id="ProtNLM"/>
    </source>
</evidence>
<organism evidence="3 4">
    <name type="scientific">Micromonospora andamanensis</name>
    <dbReference type="NCBI Taxonomy" id="1287068"/>
    <lineage>
        <taxon>Bacteria</taxon>
        <taxon>Bacillati</taxon>
        <taxon>Actinomycetota</taxon>
        <taxon>Actinomycetes</taxon>
        <taxon>Micromonosporales</taxon>
        <taxon>Micromonosporaceae</taxon>
        <taxon>Micromonospora</taxon>
    </lineage>
</organism>
<dbReference type="InterPro" id="IPR031325">
    <property type="entry name" value="RHS_repeat"/>
</dbReference>
<dbReference type="NCBIfam" id="TIGR03696">
    <property type="entry name" value="Rhs_assc_core"/>
    <property type="match status" value="1"/>
</dbReference>
<evidence type="ECO:0000256" key="1">
    <source>
        <dbReference type="SAM" id="MobiDB-lite"/>
    </source>
</evidence>
<reference evidence="3 4" key="1">
    <citation type="submission" date="2021-01" db="EMBL/GenBank/DDBJ databases">
        <title>Whole genome shotgun sequence of Verrucosispora andamanensis NBRC 109075.</title>
        <authorList>
            <person name="Komaki H."/>
            <person name="Tamura T."/>
        </authorList>
    </citation>
    <scope>NUCLEOTIDE SEQUENCE [LARGE SCALE GENOMIC DNA]</scope>
    <source>
        <strain evidence="3 4">NBRC 109075</strain>
    </source>
</reference>
<keyword evidence="4" id="KW-1185">Reference proteome</keyword>
<evidence type="ECO:0000313" key="3">
    <source>
        <dbReference type="EMBL" id="GIJ12747.1"/>
    </source>
</evidence>
<accession>A0ABQ4I4E5</accession>
<evidence type="ECO:0000313" key="4">
    <source>
        <dbReference type="Proteomes" id="UP000647017"/>
    </source>
</evidence>
<dbReference type="Gene3D" id="2.180.10.10">
    <property type="entry name" value="RHS repeat-associated core"/>
    <property type="match status" value="2"/>
</dbReference>
<keyword evidence="2" id="KW-0812">Transmembrane</keyword>
<proteinExistence type="predicted"/>
<dbReference type="InterPro" id="IPR022385">
    <property type="entry name" value="Rhs_assc_core"/>
</dbReference>
<keyword evidence="2" id="KW-0472">Membrane</keyword>
<dbReference type="EMBL" id="BOOZ01000061">
    <property type="protein sequence ID" value="GIJ12747.1"/>
    <property type="molecule type" value="Genomic_DNA"/>
</dbReference>
<gene>
    <name evidence="3" type="ORF">Van01_59610</name>
</gene>
<dbReference type="Proteomes" id="UP000647017">
    <property type="component" value="Unassembled WGS sequence"/>
</dbReference>
<protein>
    <recommendedName>
        <fullName evidence="5">RHS repeat-associated core domain-containing protein</fullName>
    </recommendedName>
</protein>
<feature type="region of interest" description="Disordered" evidence="1">
    <location>
        <begin position="1160"/>
        <end position="1180"/>
    </location>
</feature>
<dbReference type="PANTHER" id="PTHR32305:SF15">
    <property type="entry name" value="PROTEIN RHSA-RELATED"/>
    <property type="match status" value="1"/>
</dbReference>
<dbReference type="NCBIfam" id="TIGR01643">
    <property type="entry name" value="YD_repeat_2x"/>
    <property type="match status" value="1"/>
</dbReference>
<dbReference type="InterPro" id="IPR006530">
    <property type="entry name" value="YD"/>
</dbReference>
<sequence>MAVSLVATLIGVPSRPVEAAALPPKHTEVSTPAQVLEREGEAAALATARLTGQLVRITGMTTEAAEYVAHPQGHVEAKVHAGPVRMMRDNQWVPIDLTLSSASDGSVRAVAHPLDLWMSGARVDGGTLAAVGVGKGRLSMGWAGALPEPVLTGNRATYPDIADGIDLVVEATRTGVAQFLTVKNREAVERLPELEFPIKGDGISSFSQDSSGGLLFKGSGGRPLATVPAPEMWDAQRAVGSGEPTRRAVVPAEVVESAGRSVRNADGVTLRLKPDRNWLTDPATQYPVTIDPQINPLYTTFDTYVKERDNVDRSGANDLQLGLLATSPTSKARSFVHWGVSALRGRQITSATVNFWNFWSHTCTATSWEIWSTGAASSATRWASQPNWSHLEATSTETKGASGCADGWVTISGTSFFQRAATANQSTAYMGVRGTDETDVNSFKQFRSRNAVATSQVPYAVVNYNSYPTVGIRSTVPSSACVTGSSRPKVNTARPELRAVISDGDGSSVRAEFEWWTLNGTTKLGSLLTSTAASGTTFAATVPSTVMTHNTAYKWRVRGNDGTVNGAWSSFCEFLVDTSIGSPPIISSPTYPENDWGGDANVAGEFTFDANGVADATAYEYSLDVQTLNRVVNTASPGASATVNITPLNPGWHSLWARTRDSAGNVTELRNYPFKVGIGEVTSPSTGDVTGSRVALSSEAAPSFANVTYQWRRASSEGWVNIPTAHVTHTVGGSPVTWPVPIASGTAPKLNWDVAATLGAVDGAGIPRDGPLQVRAFFNPSSNGAPANAVKFRFDRNLASADTANVGPGEVNLITGNYQLDHTDVSAAGLEIARTVNSRQPSGQADPLFGPGWVSGLIVSDAFAAYNRLTTYGNLVQIKLPDDSTLGFTKANSTGVNYEPQVGAESFTLTFNSSSSTFTLDDGRGNIVTFSRVAADPIGIYTPTTATTSGSGNRTTYSWEKTTLGTTEFMRPTRILAPTADGVTCTTLVRGCRALTFTYAAATTATGLADGTWGDYAGRVKEISYTAWDPDLATPAMRTTTLARYTYDSGGRLRTYADPRLDYTSSGGPQQLRTVYYYNGSGVITTMTAPAQQTWQFSYTTIPGDPGGGRLHKVTRSALSAGTAVETVVYQVPVSGSAAPHDLSPAQTARWGQTEAPTDATAVFPPNQIPDGDPTTGTLPSSYERATVTYLDANAREVNVTQPGGYLHTTWYDRYGNNVRELDAGNRARALDASHSDTPLAEAQRAVTLSTENVYSSNGQLLLETFNPEHEVTLSESGTVVRGRAHIRYSYDEGAPEEGGPFNLATTTRTSISYVRNGQTIDEDIHTTTTNYDWALRVPTVTTIDPDGLSLTTRASYDTAGRVVAKTAPAGGGSDTTPATRIAVYYTNAPNAQHTECGGRPEWAGLQCRIHAGGAAESGPELLATVTTYDYYHQPRLVEEINSTGTVRTTTVTYDTAGRAVDTSLTGGVGAAVEKRRNIYDQASGNLIRTQAMEGTGTVVAEIHRSYDSLGQLTSYTDADGNTSTTTYDSLGRVVTMSDGKGTRTFSYDGGTERRALPTAVTDSQAGTFTATYDADGGLASESWPNGIVVSRIYNEVGSPISHSYSRPGCGQADCTLFVENSGYTIHGQRQWTSSTFGDRAYTYDPSNRLVQTRETISGTCTSRAYEFDEASNRTSQQTYVAPAGSPCQLTTTTTAQTWTYDNAGRVDTSEYLYDDLGRTVQVPGRDSAHPINGDITIDYYINDLVKSITQHGRTTSYNLDVDSDRVRSWVDSAGGSPATSTHHYADDSDVPAWTQVGTSGVTRPVHTLSGMSAIWNSVDSALNWQIANLHGDIVATVNGNDPGLTTVRSYDEYGAPHTSVTSVTSEDRYAWLGATGRATDPSAGMVLMGVRLYNPTTGRFLQPDRVYGGNSNPYTYPVDPINGLDIDGQVGIAIPAAVLGGGALAAAAAVIGFMAAFITVCAVVGCTVTVPKTKVKVPWPSKNSKTAKKNKNTKYKVYKIFNLRTGAIWKYGITKNGAGRPKEQLDKCSKYYSSYSACGYTWVKENVTGYFKARLWEAALITVYVYQHKHCPPGQYGSCR</sequence>
<feature type="transmembrane region" description="Helical" evidence="2">
    <location>
        <begin position="1945"/>
        <end position="1971"/>
    </location>
</feature>
<dbReference type="PANTHER" id="PTHR32305">
    <property type="match status" value="1"/>
</dbReference>
<name>A0ABQ4I4E5_9ACTN</name>
<dbReference type="InterPro" id="IPR050708">
    <property type="entry name" value="T6SS_VgrG/RHS"/>
</dbReference>